<gene>
    <name evidence="2" type="ORF">OQI_10955</name>
</gene>
<evidence type="ECO:0000313" key="3">
    <source>
        <dbReference type="Proteomes" id="UP000194266"/>
    </source>
</evidence>
<keyword evidence="3" id="KW-1185">Reference proteome</keyword>
<sequence>MVNHGALCGVQKRGIRSDREGADEPVSATVPLSHRGVRQAPGGGRGAHVVRRSWWVCGWADRRAGTAVAAG</sequence>
<feature type="region of interest" description="Disordered" evidence="1">
    <location>
        <begin position="13"/>
        <end position="45"/>
    </location>
</feature>
<dbReference type="Proteomes" id="UP000194266">
    <property type="component" value="Unassembled WGS sequence"/>
</dbReference>
<accession>A0ABX3YKF7</accession>
<name>A0ABX3YKF7_9ACTN</name>
<dbReference type="EMBL" id="MRYD01000042">
    <property type="protein sequence ID" value="OSZ60420.1"/>
    <property type="molecule type" value="Genomic_DNA"/>
</dbReference>
<proteinExistence type="predicted"/>
<protein>
    <submittedName>
        <fullName evidence="2">Uncharacterized protein</fullName>
    </submittedName>
</protein>
<evidence type="ECO:0000313" key="2">
    <source>
        <dbReference type="EMBL" id="OSZ60420.1"/>
    </source>
</evidence>
<comment type="caution">
    <text evidence="2">The sequence shown here is derived from an EMBL/GenBank/DDBJ whole genome shotgun (WGS) entry which is preliminary data.</text>
</comment>
<organism evidence="2 3">
    <name type="scientific">Streptomyces pharetrae CZA14</name>
    <dbReference type="NCBI Taxonomy" id="1144883"/>
    <lineage>
        <taxon>Bacteria</taxon>
        <taxon>Bacillati</taxon>
        <taxon>Actinomycetota</taxon>
        <taxon>Actinomycetes</taxon>
        <taxon>Kitasatosporales</taxon>
        <taxon>Streptomycetaceae</taxon>
        <taxon>Streptomyces</taxon>
    </lineage>
</organism>
<reference evidence="2 3" key="1">
    <citation type="submission" date="2016-12" db="EMBL/GenBank/DDBJ databases">
        <title>Genome Mining:The Detection of Biosynthetic Gene Clusters to Aid in the Expression of Curamycin A produced by Streptomyces sp. strain CZA14.</title>
        <authorList>
            <person name="Durrell K.A."/>
            <person name="Kirby B.M."/>
            <person name="Khan W."/>
            <person name="Mthethwa T."/>
            <person name="Le Roes-Hill M."/>
        </authorList>
    </citation>
    <scope>NUCLEOTIDE SEQUENCE [LARGE SCALE GENOMIC DNA]</scope>
    <source>
        <strain evidence="2 3">CZA14</strain>
    </source>
</reference>
<evidence type="ECO:0000256" key="1">
    <source>
        <dbReference type="SAM" id="MobiDB-lite"/>
    </source>
</evidence>